<dbReference type="Proteomes" id="UP001225072">
    <property type="component" value="Unassembled WGS sequence"/>
</dbReference>
<proteinExistence type="predicted"/>
<sequence length="73" mass="8536">MKNSKIHTSYNKTIFKDSNTIKFNLNSMELRLEVVGNNTNLFNFSETGRILTGHFILNYFYRSVLNGNELKDE</sequence>
<keyword evidence="2" id="KW-1185">Reference proteome</keyword>
<comment type="caution">
    <text evidence="1">The sequence shown here is derived from an EMBL/GenBank/DDBJ whole genome shotgun (WGS) entry which is preliminary data.</text>
</comment>
<protein>
    <submittedName>
        <fullName evidence="1">Uncharacterized protein</fullName>
    </submittedName>
</protein>
<evidence type="ECO:0000313" key="2">
    <source>
        <dbReference type="Proteomes" id="UP001225072"/>
    </source>
</evidence>
<reference evidence="1 2" key="1">
    <citation type="submission" date="2023-07" db="EMBL/GenBank/DDBJ databases">
        <title>Functional and genomic diversity of the sorghum phyllosphere microbiome.</title>
        <authorList>
            <person name="Shade A."/>
        </authorList>
    </citation>
    <scope>NUCLEOTIDE SEQUENCE [LARGE SCALE GENOMIC DNA]</scope>
    <source>
        <strain evidence="1 2">SORGH_AS_1064</strain>
    </source>
</reference>
<evidence type="ECO:0000313" key="1">
    <source>
        <dbReference type="EMBL" id="MDQ1097504.1"/>
    </source>
</evidence>
<dbReference type="EMBL" id="JAUTAL010000001">
    <property type="protein sequence ID" value="MDQ1097504.1"/>
    <property type="molecule type" value="Genomic_DNA"/>
</dbReference>
<name>A0ABU0TKD3_9FLAO</name>
<organism evidence="1 2">
    <name type="scientific">Chryseobacterium camelliae</name>
    <dbReference type="NCBI Taxonomy" id="1265445"/>
    <lineage>
        <taxon>Bacteria</taxon>
        <taxon>Pseudomonadati</taxon>
        <taxon>Bacteroidota</taxon>
        <taxon>Flavobacteriia</taxon>
        <taxon>Flavobacteriales</taxon>
        <taxon>Weeksellaceae</taxon>
        <taxon>Chryseobacterium group</taxon>
        <taxon>Chryseobacterium</taxon>
    </lineage>
</organism>
<accession>A0ABU0TKD3</accession>
<gene>
    <name evidence="1" type="ORF">QE404_002651</name>
</gene>